<keyword evidence="4 11" id="KW-1133">Transmembrane helix</keyword>
<feature type="transmembrane region" description="Helical" evidence="11">
    <location>
        <begin position="433"/>
        <end position="449"/>
    </location>
</feature>
<reference evidence="13" key="1">
    <citation type="submission" date="2005-08" db="EMBL/GenBank/DDBJ databases">
        <title>Complete sequence of Chromosome1 of Ralstonia eutropha JMP134.</title>
        <authorList>
            <person name="Copeland A."/>
            <person name="Lucas S."/>
            <person name="Lapidus A."/>
            <person name="Barry K."/>
            <person name="Detter J.C."/>
            <person name="Glavina T."/>
            <person name="Hammon N."/>
            <person name="Israni S."/>
            <person name="Pitluck S."/>
            <person name="Goltsman E."/>
            <person name="Martinez M."/>
            <person name="Schmutz J."/>
            <person name="Larimer F."/>
            <person name="Land M."/>
            <person name="Lykidis A."/>
            <person name="Richardson P."/>
        </authorList>
    </citation>
    <scope>NUCLEOTIDE SEQUENCE</scope>
    <source>
        <strain evidence="13">JMP134</strain>
    </source>
</reference>
<accession>Q475N5</accession>
<dbReference type="HOGENOM" id="CLU_015263_5_2_4"/>
<dbReference type="AlphaFoldDB" id="Q475N5"/>
<dbReference type="InterPro" id="IPR046342">
    <property type="entry name" value="CBS_dom_sf"/>
</dbReference>
<evidence type="ECO:0000256" key="2">
    <source>
        <dbReference type="ARBA" id="ARBA00022448"/>
    </source>
</evidence>
<dbReference type="GO" id="GO:0034707">
    <property type="term" value="C:chloride channel complex"/>
    <property type="evidence" value="ECO:0007669"/>
    <property type="project" value="UniProtKB-KW"/>
</dbReference>
<dbReference type="GO" id="GO:0005886">
    <property type="term" value="C:plasma membrane"/>
    <property type="evidence" value="ECO:0007669"/>
    <property type="project" value="TreeGrafter"/>
</dbReference>
<dbReference type="Gene3D" id="3.10.580.10">
    <property type="entry name" value="CBS-domain"/>
    <property type="match status" value="1"/>
</dbReference>
<keyword evidence="6 11" id="KW-0472">Membrane</keyword>
<keyword evidence="2" id="KW-0813">Transport</keyword>
<dbReference type="PANTHER" id="PTHR43427">
    <property type="entry name" value="CHLORIDE CHANNEL PROTEIN CLC-E"/>
    <property type="match status" value="1"/>
</dbReference>
<keyword evidence="9" id="KW-0407">Ion channel</keyword>
<dbReference type="InterPro" id="IPR050368">
    <property type="entry name" value="ClC-type_chloride_channel"/>
</dbReference>
<evidence type="ECO:0000256" key="5">
    <source>
        <dbReference type="ARBA" id="ARBA00023065"/>
    </source>
</evidence>
<dbReference type="eggNOG" id="COG0038">
    <property type="taxonomic scope" value="Bacteria"/>
</dbReference>
<name>Q475N5_CUPPJ</name>
<organism evidence="13">
    <name type="scientific">Cupriavidus pinatubonensis (strain JMP 134 / LMG 1197)</name>
    <name type="common">Cupriavidus necator (strain JMP 134)</name>
    <dbReference type="NCBI Taxonomy" id="264198"/>
    <lineage>
        <taxon>Bacteria</taxon>
        <taxon>Pseudomonadati</taxon>
        <taxon>Pseudomonadota</taxon>
        <taxon>Betaproteobacteria</taxon>
        <taxon>Burkholderiales</taxon>
        <taxon>Burkholderiaceae</taxon>
        <taxon>Cupriavidus</taxon>
    </lineage>
</organism>
<dbReference type="NCBIfam" id="NF002505">
    <property type="entry name" value="PRK01862.1"/>
    <property type="match status" value="1"/>
</dbReference>
<dbReference type="PROSITE" id="PS51371">
    <property type="entry name" value="CBS"/>
    <property type="match status" value="2"/>
</dbReference>
<keyword evidence="5" id="KW-0406">Ion transport</keyword>
<keyword evidence="7" id="KW-0869">Chloride channel</keyword>
<evidence type="ECO:0000256" key="3">
    <source>
        <dbReference type="ARBA" id="ARBA00022692"/>
    </source>
</evidence>
<dbReference type="EMBL" id="CP000090">
    <property type="protein sequence ID" value="AAZ59898.1"/>
    <property type="molecule type" value="Genomic_DNA"/>
</dbReference>
<dbReference type="eggNOG" id="COG0517">
    <property type="taxonomic scope" value="Bacteria"/>
</dbReference>
<keyword evidence="8" id="KW-0868">Chloride</keyword>
<feature type="transmembrane region" description="Helical" evidence="11">
    <location>
        <begin position="49"/>
        <end position="68"/>
    </location>
</feature>
<evidence type="ECO:0000313" key="13">
    <source>
        <dbReference type="EMBL" id="AAZ59898.1"/>
    </source>
</evidence>
<dbReference type="Pfam" id="PF00571">
    <property type="entry name" value="CBS"/>
    <property type="match status" value="2"/>
</dbReference>
<dbReference type="CDD" id="cd00400">
    <property type="entry name" value="Voltage_gated_ClC"/>
    <property type="match status" value="1"/>
</dbReference>
<evidence type="ECO:0000259" key="12">
    <source>
        <dbReference type="PROSITE" id="PS51371"/>
    </source>
</evidence>
<evidence type="ECO:0000256" key="11">
    <source>
        <dbReference type="SAM" id="Phobius"/>
    </source>
</evidence>
<feature type="transmembrane region" description="Helical" evidence="11">
    <location>
        <begin position="269"/>
        <end position="288"/>
    </location>
</feature>
<evidence type="ECO:0000256" key="7">
    <source>
        <dbReference type="ARBA" id="ARBA00023173"/>
    </source>
</evidence>
<gene>
    <name evidence="13" type="ordered locus">Reut_A0516</name>
</gene>
<dbReference type="PANTHER" id="PTHR43427:SF6">
    <property type="entry name" value="CHLORIDE CHANNEL PROTEIN CLC-E"/>
    <property type="match status" value="1"/>
</dbReference>
<keyword evidence="10" id="KW-0129">CBS domain</keyword>
<dbReference type="KEGG" id="reu:Reut_A0516"/>
<feature type="transmembrane region" description="Helical" evidence="11">
    <location>
        <begin position="309"/>
        <end position="331"/>
    </location>
</feature>
<dbReference type="STRING" id="264198.Reut_A0516"/>
<comment type="subcellular location">
    <subcellularLocation>
        <location evidence="1">Membrane</location>
        <topology evidence="1">Multi-pass membrane protein</topology>
    </subcellularLocation>
</comment>
<evidence type="ECO:0000256" key="1">
    <source>
        <dbReference type="ARBA" id="ARBA00004141"/>
    </source>
</evidence>
<evidence type="ECO:0000256" key="6">
    <source>
        <dbReference type="ARBA" id="ARBA00023136"/>
    </source>
</evidence>
<proteinExistence type="predicted"/>
<dbReference type="Pfam" id="PF00654">
    <property type="entry name" value="Voltage_CLC"/>
    <property type="match status" value="1"/>
</dbReference>
<evidence type="ECO:0000256" key="9">
    <source>
        <dbReference type="ARBA" id="ARBA00023303"/>
    </source>
</evidence>
<dbReference type="InterPro" id="IPR000644">
    <property type="entry name" value="CBS_dom"/>
</dbReference>
<dbReference type="PRINTS" id="PR00762">
    <property type="entry name" value="CLCHANNEL"/>
</dbReference>
<dbReference type="SMART" id="SM00116">
    <property type="entry name" value="CBS"/>
    <property type="match status" value="2"/>
</dbReference>
<keyword evidence="3 11" id="KW-0812">Transmembrane</keyword>
<feature type="domain" description="CBS" evidence="12">
    <location>
        <begin position="483"/>
        <end position="539"/>
    </location>
</feature>
<evidence type="ECO:0000256" key="10">
    <source>
        <dbReference type="PROSITE-ProRule" id="PRU00703"/>
    </source>
</evidence>
<evidence type="ECO:0000256" key="8">
    <source>
        <dbReference type="ARBA" id="ARBA00023214"/>
    </source>
</evidence>
<dbReference type="InterPro" id="IPR014743">
    <property type="entry name" value="Cl-channel_core"/>
</dbReference>
<protein>
    <submittedName>
        <fullName evidence="13">CBS:Cl-channel, voltage gated</fullName>
    </submittedName>
</protein>
<dbReference type="InterPro" id="IPR001807">
    <property type="entry name" value="ClC"/>
</dbReference>
<dbReference type="CDD" id="cd02205">
    <property type="entry name" value="CBS_pair_SF"/>
    <property type="match status" value="1"/>
</dbReference>
<feature type="transmembrane region" description="Helical" evidence="11">
    <location>
        <begin position="88"/>
        <end position="113"/>
    </location>
</feature>
<dbReference type="SUPFAM" id="SSF54631">
    <property type="entry name" value="CBS-domain pair"/>
    <property type="match status" value="1"/>
</dbReference>
<dbReference type="GO" id="GO:0005254">
    <property type="term" value="F:chloride channel activity"/>
    <property type="evidence" value="ECO:0007669"/>
    <property type="project" value="UniProtKB-KW"/>
</dbReference>
<sequence length="601" mass="61397">MPVATHATLRECGPALSCGHHLPPNAESRAAARPAPAPMRFRFLEDQEVTLFAAIPVGILAAIATTLFKEALEGAGIVIFSSNADIVAIFAALALAWRIVVPAVGGAVAGLLLQAANRLAGSGGATDYMEAVANGTGRLPVRVTLLRSLSSFCSIVSGASVGKEGAMIQLAALCGALFPSTRIGQPHGASNMRRMLTACGAAAGLATVYHTPLSAAVFVAEVVFGALAVQRLMPLFLASVAGAMVSQWHGGLQPLYPGLHIAADVRPQLMLAAAALGVAAGIVGALFLRAASIARGRFAQVPGGPVARLALGGALVGALAMAVPEVVGNGFSTIQTILQEQPLTVSVGLVLLAKLAATVISMGSGAVGGVFTPSLFVGAALGQLLALAMQAFVPGAPASPVLPLVGMSAFLAATSQAPLMSVLMVFEMTLAPALLLPTMIGAVAAYYTASRCQTLSLYSVIADRAQASAAEEHARAMTLAGLCDPTDTTLAPDASLAAAADKFAETGTRYLYLVEPDGRLLGALSIHALQRAQREDSAAGVLALAERDFPALTPESRLRDALEVFAAHGINRIPLVRDGASRELMGTVSKQRVLQEASCLF</sequence>
<dbReference type="SUPFAM" id="SSF81340">
    <property type="entry name" value="Clc chloride channel"/>
    <property type="match status" value="1"/>
</dbReference>
<feature type="domain" description="CBS" evidence="12">
    <location>
        <begin position="545"/>
        <end position="601"/>
    </location>
</feature>
<dbReference type="Gene3D" id="1.10.3080.10">
    <property type="entry name" value="Clc chloride channel"/>
    <property type="match status" value="1"/>
</dbReference>
<evidence type="ECO:0000256" key="4">
    <source>
        <dbReference type="ARBA" id="ARBA00022989"/>
    </source>
</evidence>